<dbReference type="SUPFAM" id="SSF52821">
    <property type="entry name" value="Rhodanese/Cell cycle control phosphatase"/>
    <property type="match status" value="1"/>
</dbReference>
<dbReference type="GO" id="GO:0015031">
    <property type="term" value="P:protein transport"/>
    <property type="evidence" value="ECO:0007669"/>
    <property type="project" value="UniProtKB-KW"/>
</dbReference>
<proteinExistence type="inferred from homology"/>
<keyword evidence="6" id="KW-0653">Protein transport</keyword>
<keyword evidence="7" id="KW-0969">Cilium</keyword>
<dbReference type="GO" id="GO:0005813">
    <property type="term" value="C:centrosome"/>
    <property type="evidence" value="ECO:0007669"/>
    <property type="project" value="UniProtKB-SubCell"/>
</dbReference>
<dbReference type="SMART" id="SM00450">
    <property type="entry name" value="RHOD"/>
    <property type="match status" value="1"/>
</dbReference>
<dbReference type="Gene3D" id="3.40.250.10">
    <property type="entry name" value="Rhodanese-like domain"/>
    <property type="match status" value="1"/>
</dbReference>
<dbReference type="PANTHER" id="PTHR44390">
    <property type="entry name" value="CENTROSOMAL PROTEIN OF 41 KDA"/>
    <property type="match status" value="1"/>
</dbReference>
<name>A0A2G9TS47_TELCI</name>
<accession>A0A2G9TS47</accession>
<dbReference type="PROSITE" id="PS50206">
    <property type="entry name" value="RHODANESE_3"/>
    <property type="match status" value="1"/>
</dbReference>
<dbReference type="Proteomes" id="UP000230423">
    <property type="component" value="Unassembled WGS sequence"/>
</dbReference>
<protein>
    <recommendedName>
        <fullName evidence="11">Rhodanese domain-containing protein</fullName>
    </recommendedName>
</protein>
<evidence type="ECO:0000256" key="7">
    <source>
        <dbReference type="ARBA" id="ARBA00023069"/>
    </source>
</evidence>
<dbReference type="InterPro" id="IPR036873">
    <property type="entry name" value="Rhodanese-like_dom_sf"/>
</dbReference>
<dbReference type="Pfam" id="PF00581">
    <property type="entry name" value="Rhodanese"/>
    <property type="match status" value="1"/>
</dbReference>
<evidence type="ECO:0000256" key="2">
    <source>
        <dbReference type="ARBA" id="ARBA00004300"/>
    </source>
</evidence>
<sequence length="128" mass="14342">MTKVRFLILRASGKATPLDDFIIVDVNDLSDYTKEHIITAEHYNRFMLSRNHFETPLLSSARLANRTLVIYGQSAGIATATLHQRGFKAVHLSGNIPFYKTFYPKGLTSKTGSSLDITVLAEALQRKK</sequence>
<keyword evidence="9" id="KW-0966">Cell projection</keyword>
<evidence type="ECO:0000313" key="12">
    <source>
        <dbReference type="EMBL" id="PIO60292.1"/>
    </source>
</evidence>
<evidence type="ECO:0000256" key="3">
    <source>
        <dbReference type="ARBA" id="ARBA00022448"/>
    </source>
</evidence>
<dbReference type="CDD" id="cd00158">
    <property type="entry name" value="RHOD"/>
    <property type="match status" value="1"/>
</dbReference>
<evidence type="ECO:0000256" key="4">
    <source>
        <dbReference type="ARBA" id="ARBA00022490"/>
    </source>
</evidence>
<keyword evidence="5" id="KW-0970">Cilium biogenesis/degradation</keyword>
<keyword evidence="3" id="KW-0813">Transport</keyword>
<reference evidence="12 13" key="1">
    <citation type="submission" date="2015-09" db="EMBL/GenBank/DDBJ databases">
        <title>Draft genome of the parasitic nematode Teladorsagia circumcincta isolate WARC Sus (inbred).</title>
        <authorList>
            <person name="Mitreva M."/>
        </authorList>
    </citation>
    <scope>NUCLEOTIDE SEQUENCE [LARGE SCALE GENOMIC DNA]</scope>
    <source>
        <strain evidence="12 13">S</strain>
    </source>
</reference>
<evidence type="ECO:0000256" key="8">
    <source>
        <dbReference type="ARBA" id="ARBA00023212"/>
    </source>
</evidence>
<comment type="similarity">
    <text evidence="10">Belongs to the CEP41 family.</text>
</comment>
<dbReference type="GO" id="GO:0036064">
    <property type="term" value="C:ciliary basal body"/>
    <property type="evidence" value="ECO:0007669"/>
    <property type="project" value="TreeGrafter"/>
</dbReference>
<evidence type="ECO:0000259" key="11">
    <source>
        <dbReference type="PROSITE" id="PS50206"/>
    </source>
</evidence>
<comment type="subcellular location">
    <subcellularLocation>
        <location evidence="1">Cytoplasm</location>
        <location evidence="1">Cytoskeleton</location>
        <location evidence="1">Cilium basal body</location>
    </subcellularLocation>
    <subcellularLocation>
        <location evidence="2">Cytoplasm</location>
        <location evidence="2">Cytoskeleton</location>
        <location evidence="2">Microtubule organizing center</location>
        <location evidence="2">Centrosome</location>
    </subcellularLocation>
</comment>
<keyword evidence="4" id="KW-0963">Cytoplasm</keyword>
<dbReference type="OrthoDB" id="70250at2759"/>
<organism evidence="12 13">
    <name type="scientific">Teladorsagia circumcincta</name>
    <name type="common">Brown stomach worm</name>
    <name type="synonym">Ostertagia circumcincta</name>
    <dbReference type="NCBI Taxonomy" id="45464"/>
    <lineage>
        <taxon>Eukaryota</taxon>
        <taxon>Metazoa</taxon>
        <taxon>Ecdysozoa</taxon>
        <taxon>Nematoda</taxon>
        <taxon>Chromadorea</taxon>
        <taxon>Rhabditida</taxon>
        <taxon>Rhabditina</taxon>
        <taxon>Rhabditomorpha</taxon>
        <taxon>Strongyloidea</taxon>
        <taxon>Trichostrongylidae</taxon>
        <taxon>Teladorsagia</taxon>
    </lineage>
</organism>
<evidence type="ECO:0000256" key="5">
    <source>
        <dbReference type="ARBA" id="ARBA00022794"/>
    </source>
</evidence>
<dbReference type="GO" id="GO:0060271">
    <property type="term" value="P:cilium assembly"/>
    <property type="evidence" value="ECO:0007669"/>
    <property type="project" value="TreeGrafter"/>
</dbReference>
<evidence type="ECO:0000256" key="9">
    <source>
        <dbReference type="ARBA" id="ARBA00023273"/>
    </source>
</evidence>
<dbReference type="PANTHER" id="PTHR44390:SF1">
    <property type="entry name" value="CENTROSOMAL PROTEIN OF 41 KDA"/>
    <property type="match status" value="1"/>
</dbReference>
<dbReference type="EMBL" id="KZ355766">
    <property type="protein sequence ID" value="PIO60292.1"/>
    <property type="molecule type" value="Genomic_DNA"/>
</dbReference>
<evidence type="ECO:0000256" key="6">
    <source>
        <dbReference type="ARBA" id="ARBA00022927"/>
    </source>
</evidence>
<dbReference type="InterPro" id="IPR001763">
    <property type="entry name" value="Rhodanese-like_dom"/>
</dbReference>
<gene>
    <name evidence="12" type="ORF">TELCIR_18214</name>
</gene>
<dbReference type="AlphaFoldDB" id="A0A2G9TS47"/>
<evidence type="ECO:0000313" key="13">
    <source>
        <dbReference type="Proteomes" id="UP000230423"/>
    </source>
</evidence>
<keyword evidence="13" id="KW-1185">Reference proteome</keyword>
<evidence type="ECO:0000256" key="10">
    <source>
        <dbReference type="ARBA" id="ARBA00038465"/>
    </source>
</evidence>
<evidence type="ECO:0000256" key="1">
    <source>
        <dbReference type="ARBA" id="ARBA00004120"/>
    </source>
</evidence>
<keyword evidence="8" id="KW-0206">Cytoskeleton</keyword>
<dbReference type="InterPro" id="IPR051889">
    <property type="entry name" value="CEP41"/>
</dbReference>
<feature type="domain" description="Rhodanese" evidence="11">
    <location>
        <begin position="17"/>
        <end position="108"/>
    </location>
</feature>